<reference evidence="2 3" key="1">
    <citation type="submission" date="2018-03" db="EMBL/GenBank/DDBJ databases">
        <title>Genomic framework for the identification of Micromonospora saelicesensis and Micromonospora noduli.</title>
        <authorList>
            <person name="Riesco R."/>
            <person name="Trujillo M.E."/>
        </authorList>
    </citation>
    <scope>NUCLEOTIDE SEQUENCE [LARGE SCALE GENOMIC DNA]</scope>
    <source>
        <strain evidence="2 3">GAR05</strain>
    </source>
</reference>
<evidence type="ECO:0000313" key="2">
    <source>
        <dbReference type="EMBL" id="RAO06347.1"/>
    </source>
</evidence>
<dbReference type="EMBL" id="PXXW01000001">
    <property type="protein sequence ID" value="RAO06347.1"/>
    <property type="molecule type" value="Genomic_DNA"/>
</dbReference>
<keyword evidence="3" id="KW-1185">Reference proteome</keyword>
<sequence length="260" mass="29008">MKIFLTENRFINTPMRCRMPMSRYTLAILVDGCKVPGLIKIQQSLDGLKPNGQAGLERRRASAETRSFACGSPIQGEIRREICPVATHLDATVGDRLRPANPAGSQLQPGVRGHLDHVWWISPGVSRPRYALDRPVWWNAHLHRSAGGALREDGQQRPDRLSEHRPFGRTPLVERRQRGRNGSGLTVRRGHDGTIRPPGQTRDAGPGSRSCSRTRHSCRRRIRTVMIPGPAPRRSEGSQPGRRWTCQHTDVPGSSGPVWS</sequence>
<dbReference type="Proteomes" id="UP000249334">
    <property type="component" value="Unassembled WGS sequence"/>
</dbReference>
<feature type="compositionally biased region" description="Basic residues" evidence="1">
    <location>
        <begin position="212"/>
        <end position="223"/>
    </location>
</feature>
<gene>
    <name evidence="2" type="ORF">GAR05_00042</name>
</gene>
<feature type="compositionally biased region" description="Basic and acidic residues" evidence="1">
    <location>
        <begin position="150"/>
        <end position="176"/>
    </location>
</feature>
<organism evidence="2 3">
    <name type="scientific">Micromonospora saelicesensis</name>
    <dbReference type="NCBI Taxonomy" id="285676"/>
    <lineage>
        <taxon>Bacteria</taxon>
        <taxon>Bacillati</taxon>
        <taxon>Actinomycetota</taxon>
        <taxon>Actinomycetes</taxon>
        <taxon>Micromonosporales</taxon>
        <taxon>Micromonosporaceae</taxon>
        <taxon>Micromonospora</taxon>
    </lineage>
</organism>
<comment type="caution">
    <text evidence="2">The sequence shown here is derived from an EMBL/GenBank/DDBJ whole genome shotgun (WGS) entry which is preliminary data.</text>
</comment>
<evidence type="ECO:0000256" key="1">
    <source>
        <dbReference type="SAM" id="MobiDB-lite"/>
    </source>
</evidence>
<protein>
    <submittedName>
        <fullName evidence="2">Uncharacterized protein</fullName>
    </submittedName>
</protein>
<proteinExistence type="predicted"/>
<evidence type="ECO:0000313" key="3">
    <source>
        <dbReference type="Proteomes" id="UP000249334"/>
    </source>
</evidence>
<feature type="region of interest" description="Disordered" evidence="1">
    <location>
        <begin position="149"/>
        <end position="260"/>
    </location>
</feature>
<accession>A0ABX9CRC6</accession>
<name>A0ABX9CRC6_9ACTN</name>